<evidence type="ECO:0000256" key="1">
    <source>
        <dbReference type="SAM" id="MobiDB-lite"/>
    </source>
</evidence>
<dbReference type="EMBL" id="OY660869">
    <property type="protein sequence ID" value="CAJ1058787.1"/>
    <property type="molecule type" value="Genomic_DNA"/>
</dbReference>
<dbReference type="AlphaFoldDB" id="A0AAV1FEB9"/>
<name>A0AAV1FEB9_XYRNO</name>
<feature type="region of interest" description="Disordered" evidence="1">
    <location>
        <begin position="43"/>
        <end position="65"/>
    </location>
</feature>
<accession>A0AAV1FEB9</accession>
<evidence type="ECO:0000313" key="3">
    <source>
        <dbReference type="Proteomes" id="UP001178508"/>
    </source>
</evidence>
<reference evidence="2" key="1">
    <citation type="submission" date="2023-08" db="EMBL/GenBank/DDBJ databases">
        <authorList>
            <person name="Alioto T."/>
            <person name="Alioto T."/>
            <person name="Gomez Garrido J."/>
        </authorList>
    </citation>
    <scope>NUCLEOTIDE SEQUENCE</scope>
</reference>
<sequence length="65" mass="7445">MSDSWARTAASQRTCSKLGKSPSLRLWVELHLGQRADIIQRQQCGKKKRGETSAVVDENQMKTWR</sequence>
<gene>
    <name evidence="2" type="ORF">XNOV1_A020999</name>
</gene>
<keyword evidence="3" id="KW-1185">Reference proteome</keyword>
<protein>
    <submittedName>
        <fullName evidence="2">Uncharacterized protein</fullName>
    </submittedName>
</protein>
<proteinExistence type="predicted"/>
<evidence type="ECO:0000313" key="2">
    <source>
        <dbReference type="EMBL" id="CAJ1058787.1"/>
    </source>
</evidence>
<dbReference type="Proteomes" id="UP001178508">
    <property type="component" value="Chromosome 6"/>
</dbReference>
<organism evidence="2 3">
    <name type="scientific">Xyrichtys novacula</name>
    <name type="common">Pearly razorfish</name>
    <name type="synonym">Hemipteronotus novacula</name>
    <dbReference type="NCBI Taxonomy" id="13765"/>
    <lineage>
        <taxon>Eukaryota</taxon>
        <taxon>Metazoa</taxon>
        <taxon>Chordata</taxon>
        <taxon>Craniata</taxon>
        <taxon>Vertebrata</taxon>
        <taxon>Euteleostomi</taxon>
        <taxon>Actinopterygii</taxon>
        <taxon>Neopterygii</taxon>
        <taxon>Teleostei</taxon>
        <taxon>Neoteleostei</taxon>
        <taxon>Acanthomorphata</taxon>
        <taxon>Eupercaria</taxon>
        <taxon>Labriformes</taxon>
        <taxon>Labridae</taxon>
        <taxon>Xyrichtys</taxon>
    </lineage>
</organism>